<accession>A0AAV1A520</accession>
<gene>
    <name evidence="1" type="ORF">VFH_III166640</name>
</gene>
<evidence type="ECO:0000313" key="1">
    <source>
        <dbReference type="EMBL" id="CAI8605107.1"/>
    </source>
</evidence>
<sequence>MCGLGLNSCDASSSKQNQLPLSSCRWADQLPSSVACLIMISDYSFIFVSGNLNPSDLRCYAMSQHLLRLMEKIVVLMRTLRFFWRFFQKLESDPISGLAMIIWSINWSWVLGPVNSFDLWPFVCKMYFSM</sequence>
<reference evidence="1 2" key="1">
    <citation type="submission" date="2023-01" db="EMBL/GenBank/DDBJ databases">
        <authorList>
            <person name="Kreplak J."/>
        </authorList>
    </citation>
    <scope>NUCLEOTIDE SEQUENCE [LARGE SCALE GENOMIC DNA]</scope>
</reference>
<keyword evidence="2" id="KW-1185">Reference proteome</keyword>
<evidence type="ECO:0000313" key="2">
    <source>
        <dbReference type="Proteomes" id="UP001157006"/>
    </source>
</evidence>
<dbReference type="Proteomes" id="UP001157006">
    <property type="component" value="Chromosome 3"/>
</dbReference>
<organism evidence="1 2">
    <name type="scientific">Vicia faba</name>
    <name type="common">Broad bean</name>
    <name type="synonym">Faba vulgaris</name>
    <dbReference type="NCBI Taxonomy" id="3906"/>
    <lineage>
        <taxon>Eukaryota</taxon>
        <taxon>Viridiplantae</taxon>
        <taxon>Streptophyta</taxon>
        <taxon>Embryophyta</taxon>
        <taxon>Tracheophyta</taxon>
        <taxon>Spermatophyta</taxon>
        <taxon>Magnoliopsida</taxon>
        <taxon>eudicotyledons</taxon>
        <taxon>Gunneridae</taxon>
        <taxon>Pentapetalae</taxon>
        <taxon>rosids</taxon>
        <taxon>fabids</taxon>
        <taxon>Fabales</taxon>
        <taxon>Fabaceae</taxon>
        <taxon>Papilionoideae</taxon>
        <taxon>50 kb inversion clade</taxon>
        <taxon>NPAAA clade</taxon>
        <taxon>Hologalegina</taxon>
        <taxon>IRL clade</taxon>
        <taxon>Fabeae</taxon>
        <taxon>Vicia</taxon>
    </lineage>
</organism>
<protein>
    <submittedName>
        <fullName evidence="1">Uncharacterized protein</fullName>
    </submittedName>
</protein>
<dbReference type="EMBL" id="OX451738">
    <property type="protein sequence ID" value="CAI8605107.1"/>
    <property type="molecule type" value="Genomic_DNA"/>
</dbReference>
<dbReference type="AlphaFoldDB" id="A0AAV1A520"/>
<name>A0AAV1A520_VICFA</name>
<proteinExistence type="predicted"/>